<proteinExistence type="predicted"/>
<dbReference type="CDD" id="cd01948">
    <property type="entry name" value="EAL"/>
    <property type="match status" value="1"/>
</dbReference>
<feature type="transmembrane region" description="Helical" evidence="1">
    <location>
        <begin position="12"/>
        <end position="32"/>
    </location>
</feature>
<dbReference type="PROSITE" id="PS50887">
    <property type="entry name" value="GGDEF"/>
    <property type="match status" value="1"/>
</dbReference>
<feature type="transmembrane region" description="Helical" evidence="1">
    <location>
        <begin position="38"/>
        <end position="59"/>
    </location>
</feature>
<dbReference type="SMART" id="SM00267">
    <property type="entry name" value="GGDEF"/>
    <property type="match status" value="1"/>
</dbReference>
<dbReference type="SUPFAM" id="SSF141868">
    <property type="entry name" value="EAL domain-like"/>
    <property type="match status" value="1"/>
</dbReference>
<keyword evidence="1" id="KW-0472">Membrane</keyword>
<dbReference type="GO" id="GO:0071111">
    <property type="term" value="F:cyclic-guanylate-specific phosphodiesterase activity"/>
    <property type="evidence" value="ECO:0007669"/>
    <property type="project" value="InterPro"/>
</dbReference>
<feature type="domain" description="GGDEF" evidence="3">
    <location>
        <begin position="157"/>
        <end position="290"/>
    </location>
</feature>
<dbReference type="EMBL" id="JACHHU010000033">
    <property type="protein sequence ID" value="MBB6544621.1"/>
    <property type="molecule type" value="Genomic_DNA"/>
</dbReference>
<protein>
    <submittedName>
        <fullName evidence="4">RNase E specificity factor CsrD</fullName>
    </submittedName>
</protein>
<keyword evidence="1" id="KW-1133">Transmembrane helix</keyword>
<comment type="caution">
    <text evidence="4">The sequence shown here is derived from an EMBL/GenBank/DDBJ whole genome shotgun (WGS) entry which is preliminary data.</text>
</comment>
<dbReference type="InterPro" id="IPR001633">
    <property type="entry name" value="EAL_dom"/>
</dbReference>
<dbReference type="SMART" id="SM00052">
    <property type="entry name" value="EAL"/>
    <property type="match status" value="1"/>
</dbReference>
<keyword evidence="5" id="KW-1185">Reference proteome</keyword>
<evidence type="ECO:0000259" key="3">
    <source>
        <dbReference type="PROSITE" id="PS50887"/>
    </source>
</evidence>
<dbReference type="Pfam" id="PF00563">
    <property type="entry name" value="EAL"/>
    <property type="match status" value="1"/>
</dbReference>
<feature type="domain" description="EAL" evidence="2">
    <location>
        <begin position="299"/>
        <end position="544"/>
    </location>
</feature>
<evidence type="ECO:0000313" key="4">
    <source>
        <dbReference type="EMBL" id="MBB6544621.1"/>
    </source>
</evidence>
<dbReference type="InterPro" id="IPR035919">
    <property type="entry name" value="EAL_sf"/>
</dbReference>
<dbReference type="Proteomes" id="UP000537141">
    <property type="component" value="Unassembled WGS sequence"/>
</dbReference>
<dbReference type="PROSITE" id="PS50883">
    <property type="entry name" value="EAL"/>
    <property type="match status" value="1"/>
</dbReference>
<dbReference type="RefSeq" id="WP_184425898.1">
    <property type="nucleotide sequence ID" value="NZ_AP027362.1"/>
</dbReference>
<dbReference type="InterPro" id="IPR029787">
    <property type="entry name" value="Nucleotide_cyclase"/>
</dbReference>
<dbReference type="Pfam" id="PF00990">
    <property type="entry name" value="GGDEF"/>
    <property type="match status" value="1"/>
</dbReference>
<keyword evidence="1" id="KW-0812">Transmembrane</keyword>
<dbReference type="SUPFAM" id="SSF55073">
    <property type="entry name" value="Nucleotide cyclase"/>
    <property type="match status" value="1"/>
</dbReference>
<evidence type="ECO:0000259" key="2">
    <source>
        <dbReference type="PROSITE" id="PS50883"/>
    </source>
</evidence>
<dbReference type="Gene3D" id="3.20.20.450">
    <property type="entry name" value="EAL domain"/>
    <property type="match status" value="1"/>
</dbReference>
<reference evidence="4 5" key="1">
    <citation type="submission" date="2020-08" db="EMBL/GenBank/DDBJ databases">
        <title>Genomic Encyclopedia of Type Strains, Phase IV (KMG-IV): sequencing the most valuable type-strain genomes for metagenomic binning, comparative biology and taxonomic classification.</title>
        <authorList>
            <person name="Goeker M."/>
        </authorList>
    </citation>
    <scope>NUCLEOTIDE SEQUENCE [LARGE SCALE GENOMIC DNA]</scope>
    <source>
        <strain evidence="4 5">DSM 26287</strain>
    </source>
</reference>
<evidence type="ECO:0000256" key="1">
    <source>
        <dbReference type="SAM" id="Phobius"/>
    </source>
</evidence>
<name>A0A7X0TUT5_9GAMM</name>
<dbReference type="AlphaFoldDB" id="A0A7X0TUT5"/>
<dbReference type="PANTHER" id="PTHR33121">
    <property type="entry name" value="CYCLIC DI-GMP PHOSPHODIESTERASE PDEF"/>
    <property type="match status" value="1"/>
</dbReference>
<dbReference type="InterPro" id="IPR050706">
    <property type="entry name" value="Cyclic-di-GMP_PDE-like"/>
</dbReference>
<dbReference type="PANTHER" id="PTHR33121:SF32">
    <property type="entry name" value="RNASE E SPECIFICITY FACTOR CSRD"/>
    <property type="match status" value="1"/>
</dbReference>
<dbReference type="InterPro" id="IPR000160">
    <property type="entry name" value="GGDEF_dom"/>
</dbReference>
<gene>
    <name evidence="4" type="ORF">HNQ55_003154</name>
</gene>
<dbReference type="Gene3D" id="3.30.70.270">
    <property type="match status" value="1"/>
</dbReference>
<accession>A0A7X0TUT5</accession>
<dbReference type="InterPro" id="IPR043128">
    <property type="entry name" value="Rev_trsase/Diguanyl_cyclase"/>
</dbReference>
<sequence length="544" mass="60741">MVSNSKALIKIINTGFTTVQLLIVTLLLFLLMANLLHAISITILLVILVPAIILFVYIARLKAKIITLINNSFAPMQALEQWADNNYDESAISPIKINTPVGNTIAKLQHQLLTQSNGNSSFDMLLREKALLDNDTGIGNREFFNSRLEALLKEEDSHGAVLFFHFTECETIQSLYGSSSALTLFNTLITTIKHRLNHLPVYFIARRNEFELALLIPDIYVKETEKLATRLVNNLMAVPLPVGISKEEFVHIGISFFKYATKPYQVMAEADMALRSAQLQGPSQWFMYDKGEVEHAKGSLKWRTLLSKVIAKNTLAIFFQPVIEQGTGQVLHQEVLTKIRDNERQLISARVFMPMVRKCGLTEQVDLLVFENVCQLVVDANMPSQYSLNLSVESLLSPDFLEKFKVVLAQHAGIAGKVIVEISEYHLVNNLTALIPVLSELTAKGITVIADKVGQFVVSSQYLKLCPISAIKLHRSIVLNIQEKPENQTVIQSLKAICAPLRISILALGVECEEEWEILLKLGVNGGQGHFFTKPMEQVVGPTH</sequence>
<organism evidence="4 5">
    <name type="scientific">Thalassotalea piscium</name>
    <dbReference type="NCBI Taxonomy" id="1230533"/>
    <lineage>
        <taxon>Bacteria</taxon>
        <taxon>Pseudomonadati</taxon>
        <taxon>Pseudomonadota</taxon>
        <taxon>Gammaproteobacteria</taxon>
        <taxon>Alteromonadales</taxon>
        <taxon>Colwelliaceae</taxon>
        <taxon>Thalassotalea</taxon>
    </lineage>
</organism>
<evidence type="ECO:0000313" key="5">
    <source>
        <dbReference type="Proteomes" id="UP000537141"/>
    </source>
</evidence>